<sequence>MYNDYQYNGVFPPVAIALNYNKINDFMREWAIRFQELADNEITREEYFEWKINWPFTCDDGGRFEPSIHWRKYTST</sequence>
<gene>
    <name evidence="1" type="ORF">OBE_10336</name>
</gene>
<organism evidence="1">
    <name type="scientific">human gut metagenome</name>
    <dbReference type="NCBI Taxonomy" id="408170"/>
    <lineage>
        <taxon>unclassified sequences</taxon>
        <taxon>metagenomes</taxon>
        <taxon>organismal metagenomes</taxon>
    </lineage>
</organism>
<accession>K1SJM3</accession>
<reference evidence="1" key="1">
    <citation type="journal article" date="2013" name="Environ. Microbiol.">
        <title>Microbiota from the distal guts of lean and obese adolescents exhibit partial functional redundancy besides clear differences in community structure.</title>
        <authorList>
            <person name="Ferrer M."/>
            <person name="Ruiz A."/>
            <person name="Lanza F."/>
            <person name="Haange S.B."/>
            <person name="Oberbach A."/>
            <person name="Till H."/>
            <person name="Bargiela R."/>
            <person name="Campoy C."/>
            <person name="Segura M.T."/>
            <person name="Richter M."/>
            <person name="von Bergen M."/>
            <person name="Seifert J."/>
            <person name="Suarez A."/>
        </authorList>
    </citation>
    <scope>NUCLEOTIDE SEQUENCE</scope>
</reference>
<evidence type="ECO:0000313" key="1">
    <source>
        <dbReference type="EMBL" id="EKC57798.1"/>
    </source>
</evidence>
<protein>
    <submittedName>
        <fullName evidence="1">Helix-turn-helix protein</fullName>
    </submittedName>
</protein>
<name>K1SJM3_9ZZZZ</name>
<comment type="caution">
    <text evidence="1">The sequence shown here is derived from an EMBL/GenBank/DDBJ whole genome shotgun (WGS) entry which is preliminary data.</text>
</comment>
<proteinExistence type="predicted"/>
<dbReference type="AlphaFoldDB" id="K1SJM3"/>
<dbReference type="EMBL" id="AJWZ01007121">
    <property type="protein sequence ID" value="EKC57798.1"/>
    <property type="molecule type" value="Genomic_DNA"/>
</dbReference>